<sequence length="241" mass="26609">MEIYDIVMLVVLVSAGLFGAVKGFAWQLASIASIVFSYFVAYRFREPLSQSIQAEPPWNRFLAMLILFVGTSLVVWVGFNMVRQTIDRMRLKEFDRQIGFLFGLLKGALYCTLITLFAVTLMGDSVRTKIVASGTGRFIARNLDRSESVIPPEIHHFVRPYLDRFDAQFQDQAIGGSSSPAAPFVPGSGDGATGLTPQTISEWQQDWQSFQTPSPATSQPPANPSIGGPSTIARPAGWRRQ</sequence>
<evidence type="ECO:0000256" key="2">
    <source>
        <dbReference type="ARBA" id="ARBA00022692"/>
    </source>
</evidence>
<feature type="compositionally biased region" description="Polar residues" evidence="5">
    <location>
        <begin position="195"/>
        <end position="220"/>
    </location>
</feature>
<feature type="transmembrane region" description="Helical" evidence="6">
    <location>
        <begin position="60"/>
        <end position="79"/>
    </location>
</feature>
<feature type="region of interest" description="Disordered" evidence="5">
    <location>
        <begin position="176"/>
        <end position="241"/>
    </location>
</feature>
<feature type="transmembrane region" description="Helical" evidence="6">
    <location>
        <begin position="100"/>
        <end position="123"/>
    </location>
</feature>
<evidence type="ECO:0000256" key="3">
    <source>
        <dbReference type="ARBA" id="ARBA00022989"/>
    </source>
</evidence>
<accession>A0A5M6DEF9</accession>
<keyword evidence="3 6" id="KW-1133">Transmembrane helix</keyword>
<comment type="caution">
    <text evidence="7">The sequence shown here is derived from an EMBL/GenBank/DDBJ whole genome shotgun (WGS) entry which is preliminary data.</text>
</comment>
<dbReference type="Pfam" id="PF02674">
    <property type="entry name" value="Colicin_V"/>
    <property type="match status" value="1"/>
</dbReference>
<evidence type="ECO:0000256" key="5">
    <source>
        <dbReference type="SAM" id="MobiDB-lite"/>
    </source>
</evidence>
<gene>
    <name evidence="7" type="ORF">FYK55_08855</name>
</gene>
<evidence type="ECO:0000256" key="4">
    <source>
        <dbReference type="ARBA" id="ARBA00023136"/>
    </source>
</evidence>
<protein>
    <submittedName>
        <fullName evidence="7">CvpA family protein</fullName>
    </submittedName>
</protein>
<dbReference type="EMBL" id="VWOX01000004">
    <property type="protein sequence ID" value="KAA5544682.1"/>
    <property type="molecule type" value="Genomic_DNA"/>
</dbReference>
<evidence type="ECO:0000256" key="6">
    <source>
        <dbReference type="SAM" id="Phobius"/>
    </source>
</evidence>
<dbReference type="GO" id="GO:0009403">
    <property type="term" value="P:toxin biosynthetic process"/>
    <property type="evidence" value="ECO:0007669"/>
    <property type="project" value="InterPro"/>
</dbReference>
<feature type="transmembrane region" description="Helical" evidence="6">
    <location>
        <begin position="7"/>
        <end position="40"/>
    </location>
</feature>
<keyword evidence="2 6" id="KW-0812">Transmembrane</keyword>
<proteinExistence type="predicted"/>
<name>A0A5M6DEF9_9BACT</name>
<reference evidence="7 8" key="1">
    <citation type="submission" date="2019-08" db="EMBL/GenBank/DDBJ databases">
        <authorList>
            <person name="Dhanesh K."/>
            <person name="Kumar G."/>
            <person name="Sasikala C."/>
            <person name="Venkata Ramana C."/>
        </authorList>
    </citation>
    <scope>NUCLEOTIDE SEQUENCE [LARGE SCALE GENOMIC DNA]</scope>
    <source>
        <strain evidence="7 8">JC645</strain>
    </source>
</reference>
<organism evidence="7 8">
    <name type="scientific">Roseiconus nitratireducens</name>
    <dbReference type="NCBI Taxonomy" id="2605748"/>
    <lineage>
        <taxon>Bacteria</taxon>
        <taxon>Pseudomonadati</taxon>
        <taxon>Planctomycetota</taxon>
        <taxon>Planctomycetia</taxon>
        <taxon>Pirellulales</taxon>
        <taxon>Pirellulaceae</taxon>
        <taxon>Roseiconus</taxon>
    </lineage>
</organism>
<keyword evidence="8" id="KW-1185">Reference proteome</keyword>
<dbReference type="PANTHER" id="PTHR37306">
    <property type="entry name" value="COLICIN V PRODUCTION PROTEIN"/>
    <property type="match status" value="1"/>
</dbReference>
<evidence type="ECO:0000313" key="8">
    <source>
        <dbReference type="Proteomes" id="UP000324479"/>
    </source>
</evidence>
<evidence type="ECO:0000256" key="1">
    <source>
        <dbReference type="ARBA" id="ARBA00004141"/>
    </source>
</evidence>
<dbReference type="GO" id="GO:0016020">
    <property type="term" value="C:membrane"/>
    <property type="evidence" value="ECO:0007669"/>
    <property type="project" value="UniProtKB-SubCell"/>
</dbReference>
<dbReference type="PANTHER" id="PTHR37306:SF1">
    <property type="entry name" value="COLICIN V PRODUCTION PROTEIN"/>
    <property type="match status" value="1"/>
</dbReference>
<dbReference type="Proteomes" id="UP000324479">
    <property type="component" value="Unassembled WGS sequence"/>
</dbReference>
<keyword evidence="4 6" id="KW-0472">Membrane</keyword>
<comment type="subcellular location">
    <subcellularLocation>
        <location evidence="1">Membrane</location>
        <topology evidence="1">Multi-pass membrane protein</topology>
    </subcellularLocation>
</comment>
<dbReference type="AlphaFoldDB" id="A0A5M6DEF9"/>
<dbReference type="InterPro" id="IPR003825">
    <property type="entry name" value="Colicin-V_CvpA"/>
</dbReference>
<evidence type="ECO:0000313" key="7">
    <source>
        <dbReference type="EMBL" id="KAA5544682.1"/>
    </source>
</evidence>